<feature type="transmembrane region" description="Helical" evidence="7">
    <location>
        <begin position="43"/>
        <end position="64"/>
    </location>
</feature>
<feature type="domain" description="Glycine transporter" evidence="8">
    <location>
        <begin position="105"/>
        <end position="176"/>
    </location>
</feature>
<dbReference type="InterPro" id="IPR005115">
    <property type="entry name" value="Gly_transporter"/>
</dbReference>
<keyword evidence="5 7" id="KW-1133">Transmembrane helix</keyword>
<feature type="transmembrane region" description="Helical" evidence="7">
    <location>
        <begin position="130"/>
        <end position="150"/>
    </location>
</feature>
<dbReference type="RefSeq" id="WP_109347633.1">
    <property type="nucleotide sequence ID" value="NZ_CP029343.1"/>
</dbReference>
<evidence type="ECO:0000256" key="5">
    <source>
        <dbReference type="ARBA" id="ARBA00022989"/>
    </source>
</evidence>
<feature type="transmembrane region" description="Helical" evidence="7">
    <location>
        <begin position="188"/>
        <end position="207"/>
    </location>
</feature>
<evidence type="ECO:0000256" key="1">
    <source>
        <dbReference type="ARBA" id="ARBA00004651"/>
    </source>
</evidence>
<dbReference type="PANTHER" id="PTHR30506:SF3">
    <property type="entry name" value="UPF0126 INNER MEMBRANE PROTEIN YADS-RELATED"/>
    <property type="match status" value="1"/>
</dbReference>
<evidence type="ECO:0000313" key="10">
    <source>
        <dbReference type="Proteomes" id="UP000245820"/>
    </source>
</evidence>
<comment type="subcellular location">
    <subcellularLocation>
        <location evidence="1">Cell membrane</location>
        <topology evidence="1">Multi-pass membrane protein</topology>
    </subcellularLocation>
</comment>
<dbReference type="EMBL" id="CP029343">
    <property type="protein sequence ID" value="AWL07346.1"/>
    <property type="molecule type" value="Genomic_DNA"/>
</dbReference>
<keyword evidence="4 7" id="KW-0812">Transmembrane</keyword>
<feature type="transmembrane region" description="Helical" evidence="7">
    <location>
        <begin position="12"/>
        <end position="31"/>
    </location>
</feature>
<evidence type="ECO:0000256" key="7">
    <source>
        <dbReference type="SAM" id="Phobius"/>
    </source>
</evidence>
<name>A0A2S2DRB5_9BURK</name>
<proteinExistence type="inferred from homology"/>
<evidence type="ECO:0000313" key="9">
    <source>
        <dbReference type="EMBL" id="AWL07346.1"/>
    </source>
</evidence>
<accession>A0A2S2DRB5</accession>
<dbReference type="GO" id="GO:0005886">
    <property type="term" value="C:plasma membrane"/>
    <property type="evidence" value="ECO:0007669"/>
    <property type="project" value="UniProtKB-SubCell"/>
</dbReference>
<evidence type="ECO:0000256" key="3">
    <source>
        <dbReference type="ARBA" id="ARBA00022475"/>
    </source>
</evidence>
<evidence type="ECO:0000256" key="6">
    <source>
        <dbReference type="ARBA" id="ARBA00023136"/>
    </source>
</evidence>
<dbReference type="PANTHER" id="PTHR30506">
    <property type="entry name" value="INNER MEMBRANE PROTEIN"/>
    <property type="match status" value="1"/>
</dbReference>
<feature type="domain" description="Glycine transporter" evidence="8">
    <location>
        <begin position="19"/>
        <end position="92"/>
    </location>
</feature>
<evidence type="ECO:0000259" key="8">
    <source>
        <dbReference type="Pfam" id="PF03458"/>
    </source>
</evidence>
<dbReference type="KEGG" id="mtim:DIR46_24900"/>
<dbReference type="Pfam" id="PF03458">
    <property type="entry name" value="Gly_transporter"/>
    <property type="match status" value="2"/>
</dbReference>
<evidence type="ECO:0000256" key="2">
    <source>
        <dbReference type="ARBA" id="ARBA00008193"/>
    </source>
</evidence>
<sequence length="232" mass="23731">MFPVSALDMGAAMKTLVLTLDLVGTFVFALSGATAGLRRQLDLFGVLVLSFVAATSGGIVRDLLIGATPPAAFTDWRYLGVSLLAGVAIFFWSPALHRLRHPVLLFDGAGLALFCVAGAQKALVFGLEPVMAALLGMLTGIGGGVARDVLLSNVPAVFRSDIYAVAALAGATVVVAGDALGLPSTPTALAGAALCFGLRLAAIRYGWHLPTARAPEGTEGEQDAGRDGRGGR</sequence>
<protein>
    <recommendedName>
        <fullName evidence="8">Glycine transporter domain-containing protein</fullName>
    </recommendedName>
</protein>
<dbReference type="OrthoDB" id="9791874at2"/>
<keyword evidence="3" id="KW-1003">Cell membrane</keyword>
<gene>
    <name evidence="9" type="ORF">DIR46_24900</name>
</gene>
<keyword evidence="10" id="KW-1185">Reference proteome</keyword>
<keyword evidence="6 7" id="KW-0472">Membrane</keyword>
<evidence type="ECO:0000256" key="4">
    <source>
        <dbReference type="ARBA" id="ARBA00022692"/>
    </source>
</evidence>
<comment type="similarity">
    <text evidence="2">Belongs to the UPF0126 family.</text>
</comment>
<feature type="transmembrane region" description="Helical" evidence="7">
    <location>
        <begin position="162"/>
        <end position="182"/>
    </location>
</feature>
<reference evidence="9 10" key="1">
    <citation type="submission" date="2018-05" db="EMBL/GenBank/DDBJ databases">
        <title>Complete genome sequence of Massilia oculi sp. nov. CCUG 43427T (=DSM 26321T), the type strain of M. oculi, and comparison with genome sequences of other Massilia strains.</title>
        <authorList>
            <person name="Zhu B."/>
        </authorList>
    </citation>
    <scope>NUCLEOTIDE SEQUENCE [LARGE SCALE GENOMIC DNA]</scope>
    <source>
        <strain evidence="9 10">CCUG 43427</strain>
    </source>
</reference>
<dbReference type="AlphaFoldDB" id="A0A2S2DRB5"/>
<feature type="transmembrane region" description="Helical" evidence="7">
    <location>
        <begin position="103"/>
        <end position="124"/>
    </location>
</feature>
<organism evidence="9 10">
    <name type="scientific">Massilia oculi</name>
    <dbReference type="NCBI Taxonomy" id="945844"/>
    <lineage>
        <taxon>Bacteria</taxon>
        <taxon>Pseudomonadati</taxon>
        <taxon>Pseudomonadota</taxon>
        <taxon>Betaproteobacteria</taxon>
        <taxon>Burkholderiales</taxon>
        <taxon>Oxalobacteraceae</taxon>
        <taxon>Telluria group</taxon>
        <taxon>Massilia</taxon>
    </lineage>
</organism>
<feature type="transmembrane region" description="Helical" evidence="7">
    <location>
        <begin position="76"/>
        <end position="96"/>
    </location>
</feature>
<dbReference type="Proteomes" id="UP000245820">
    <property type="component" value="Chromosome"/>
</dbReference>